<dbReference type="Pfam" id="PF00328">
    <property type="entry name" value="His_Phos_2"/>
    <property type="match status" value="1"/>
</dbReference>
<dbReference type="PANTHER" id="PTHR20963:SF23">
    <property type="entry name" value="3-PHYTASE"/>
    <property type="match status" value="1"/>
</dbReference>
<keyword evidence="3" id="KW-0378">Hydrolase</keyword>
<dbReference type="GO" id="GO:0009277">
    <property type="term" value="C:fungal-type cell wall"/>
    <property type="evidence" value="ECO:0007669"/>
    <property type="project" value="TreeGrafter"/>
</dbReference>
<evidence type="ECO:0000256" key="7">
    <source>
        <dbReference type="SAM" id="SignalP"/>
    </source>
</evidence>
<dbReference type="SUPFAM" id="SSF53254">
    <property type="entry name" value="Phosphoglycerate mutase-like"/>
    <property type="match status" value="1"/>
</dbReference>
<gene>
    <name evidence="8" type="ORF">C8Q69DRAFT_415674</name>
</gene>
<dbReference type="PROSITE" id="PS00616">
    <property type="entry name" value="HIS_ACID_PHOSPHAT_1"/>
    <property type="match status" value="1"/>
</dbReference>
<evidence type="ECO:0000256" key="2">
    <source>
        <dbReference type="ARBA" id="ARBA00012632"/>
    </source>
</evidence>
<accession>A0A443HYS0</accession>
<dbReference type="FunFam" id="3.40.50.1240:FF:000053">
    <property type="entry name" value="Histidine acid phosphatase, putative"/>
    <property type="match status" value="1"/>
</dbReference>
<dbReference type="Gene3D" id="3.40.50.1240">
    <property type="entry name" value="Phosphoglycerate mutase-like"/>
    <property type="match status" value="1"/>
</dbReference>
<evidence type="ECO:0000256" key="6">
    <source>
        <dbReference type="PIRSR" id="PIRSR000894-2"/>
    </source>
</evidence>
<feature type="signal peptide" evidence="7">
    <location>
        <begin position="1"/>
        <end position="17"/>
    </location>
</feature>
<keyword evidence="7" id="KW-0732">Signal</keyword>
<comment type="caution">
    <text evidence="8">The sequence shown here is derived from an EMBL/GenBank/DDBJ whole genome shotgun (WGS) entry which is preliminary data.</text>
</comment>
<dbReference type="CDD" id="cd07061">
    <property type="entry name" value="HP_HAP_like"/>
    <property type="match status" value="1"/>
</dbReference>
<evidence type="ECO:0000256" key="3">
    <source>
        <dbReference type="ARBA" id="ARBA00022801"/>
    </source>
</evidence>
<keyword evidence="9" id="KW-1185">Reference proteome</keyword>
<protein>
    <recommendedName>
        <fullName evidence="2">3-phytase</fullName>
        <ecNumber evidence="2">3.1.3.8</ecNumber>
    </recommendedName>
</protein>
<evidence type="ECO:0000313" key="9">
    <source>
        <dbReference type="Proteomes" id="UP000283841"/>
    </source>
</evidence>
<feature type="active site" description="Proton donor" evidence="5">
    <location>
        <position position="326"/>
    </location>
</feature>
<reference evidence="8 9" key="1">
    <citation type="journal article" date="2018" name="Front. Microbiol.">
        <title>Genomic and genetic insights into a cosmopolitan fungus, Paecilomyces variotii (Eurotiales).</title>
        <authorList>
            <person name="Urquhart A.S."/>
            <person name="Mondo S.J."/>
            <person name="Makela M.R."/>
            <person name="Hane J.K."/>
            <person name="Wiebenga A."/>
            <person name="He G."/>
            <person name="Mihaltcheva S."/>
            <person name="Pangilinan J."/>
            <person name="Lipzen A."/>
            <person name="Barry K."/>
            <person name="de Vries R.P."/>
            <person name="Grigoriev I.V."/>
            <person name="Idnurm A."/>
        </authorList>
    </citation>
    <scope>NUCLEOTIDE SEQUENCE [LARGE SCALE GENOMIC DNA]</scope>
    <source>
        <strain evidence="8 9">CBS 101075</strain>
    </source>
</reference>
<dbReference type="EMBL" id="RCNU01000003">
    <property type="protein sequence ID" value="RWQ96997.1"/>
    <property type="molecule type" value="Genomic_DNA"/>
</dbReference>
<keyword evidence="6" id="KW-1015">Disulfide bond</keyword>
<dbReference type="EC" id="3.1.3.8" evidence="2"/>
<dbReference type="VEuPathDB" id="FungiDB:C8Q69DRAFT_415674"/>
<comment type="similarity">
    <text evidence="1">Belongs to the histidine acid phosphatase family.</text>
</comment>
<dbReference type="GO" id="GO:0003993">
    <property type="term" value="F:acid phosphatase activity"/>
    <property type="evidence" value="ECO:0007669"/>
    <property type="project" value="TreeGrafter"/>
</dbReference>
<dbReference type="InterPro" id="IPR016274">
    <property type="entry name" value="Histidine_acid_Pase_euk"/>
</dbReference>
<evidence type="ECO:0000313" key="8">
    <source>
        <dbReference type="EMBL" id="RWQ96997.1"/>
    </source>
</evidence>
<dbReference type="GeneID" id="39597625"/>
<dbReference type="InterPro" id="IPR033379">
    <property type="entry name" value="Acid_Pase_AS"/>
</dbReference>
<keyword evidence="4" id="KW-0325">Glycoprotein</keyword>
<feature type="disulfide bond" evidence="6">
    <location>
        <begin position="239"/>
        <end position="253"/>
    </location>
</feature>
<feature type="disulfide bond" evidence="6">
    <location>
        <begin position="406"/>
        <end position="414"/>
    </location>
</feature>
<name>A0A443HYS0_BYSSP</name>
<feature type="chain" id="PRO_5019575263" description="3-phytase" evidence="7">
    <location>
        <begin position="18"/>
        <end position="469"/>
    </location>
</feature>
<dbReference type="InterPro" id="IPR000560">
    <property type="entry name" value="His_Pase_clade-2"/>
</dbReference>
<dbReference type="STRING" id="264951.A0A443HYS0"/>
<sequence length="469" mass="51754">MKAFWMLGLGSAAPTVAFDVLQHLGGNSPWFASPNVNNISPQVPDGCTVDQAVYIVRHGSRYPDPSAYQQWLALYDKIQSSQYNASGALAFLPDWTPVLRHPDQELSQVSITGYKELYNLGADLRFRYPTFYTDNTPYLLWANDYERTIDSGRLFARGYLGPNSSYGDIYVVNADTASAIGNSLATSDLCPNFQDSSGGAYASTWDSIYLPPITKRLNNLLNGNLTFSDSDVSNFPYLCGFESQITGSKSPWCDVLENEEILQYEYRQDLRYYYGTGPGAEKNMTVMMPVLQGVVDLLQKGLNATTVSGDNSTITLPQLIVAFTHDNQINELASILGVFDHQVPLSWTGVDWDRIYRSSNITPMRGTIAFERLQCAVASTGSYEQTGKQVTLRILLNDAVYPLPFCHSGPGSSCPLGDYVEYVTKKRKEYGSFASICGLPETSVTTAQVDGAVSFFTDLTLPFLSVVKP</sequence>
<dbReference type="InterPro" id="IPR029033">
    <property type="entry name" value="His_PPase_superfam"/>
</dbReference>
<feature type="active site" description="Nucleophile" evidence="5">
    <location>
        <position position="58"/>
    </location>
</feature>
<proteinExistence type="inferred from homology"/>
<evidence type="ECO:0000256" key="1">
    <source>
        <dbReference type="ARBA" id="ARBA00005375"/>
    </source>
</evidence>
<dbReference type="PANTHER" id="PTHR20963">
    <property type="entry name" value="MULTIPLE INOSITOL POLYPHOSPHATE PHOSPHATASE-RELATED"/>
    <property type="match status" value="1"/>
</dbReference>
<feature type="disulfide bond" evidence="6">
    <location>
        <begin position="47"/>
        <end position="375"/>
    </location>
</feature>
<evidence type="ECO:0000256" key="5">
    <source>
        <dbReference type="PIRSR" id="PIRSR000894-1"/>
    </source>
</evidence>
<organism evidence="8 9">
    <name type="scientific">Byssochlamys spectabilis</name>
    <name type="common">Paecilomyces variotii</name>
    <dbReference type="NCBI Taxonomy" id="264951"/>
    <lineage>
        <taxon>Eukaryota</taxon>
        <taxon>Fungi</taxon>
        <taxon>Dikarya</taxon>
        <taxon>Ascomycota</taxon>
        <taxon>Pezizomycotina</taxon>
        <taxon>Eurotiomycetes</taxon>
        <taxon>Eurotiomycetidae</taxon>
        <taxon>Eurotiales</taxon>
        <taxon>Thermoascaceae</taxon>
        <taxon>Paecilomyces</taxon>
    </lineage>
</organism>
<dbReference type="RefSeq" id="XP_028486642.1">
    <property type="nucleotide sequence ID" value="XM_028628348.1"/>
</dbReference>
<dbReference type="GO" id="GO:0016158">
    <property type="term" value="F:inositol hexakisphosphate 3-phosphatase activity"/>
    <property type="evidence" value="ECO:0007669"/>
    <property type="project" value="UniProtKB-EC"/>
</dbReference>
<dbReference type="AlphaFoldDB" id="A0A443HYS0"/>
<evidence type="ECO:0000256" key="4">
    <source>
        <dbReference type="ARBA" id="ARBA00023180"/>
    </source>
</evidence>
<dbReference type="PIRSF" id="PIRSF000894">
    <property type="entry name" value="Acid_phosphatase"/>
    <property type="match status" value="1"/>
</dbReference>
<dbReference type="Proteomes" id="UP000283841">
    <property type="component" value="Unassembled WGS sequence"/>
</dbReference>